<dbReference type="STRING" id="56857.A0A200QEE7"/>
<dbReference type="FunFam" id="2.60.40.420:FF:000018">
    <property type="entry name" value="Lamin-like protein"/>
    <property type="match status" value="1"/>
</dbReference>
<evidence type="ECO:0000313" key="7">
    <source>
        <dbReference type="EMBL" id="OVA08812.1"/>
    </source>
</evidence>
<dbReference type="EMBL" id="MVGT01002259">
    <property type="protein sequence ID" value="OVA08812.1"/>
    <property type="molecule type" value="Genomic_DNA"/>
</dbReference>
<sequence>MEFLMRSIMLIRGSGVVWLMIRILFLLSLMMMIQCVYSVAIYHEVGQDKGWQPGTNYTEWARHERFYVGDCLFFRYNKSIYDVLEVNRIDYGACSPDHPVANVSQGTELNIANGTGQDIFNMSHPGRYYFLSSGGYCQEGMRLSVDVHEKIPSTSHQLMAALAASLAPSTSSTFAMAISTVLVLQSKITTSSSWRFSLF</sequence>
<dbReference type="GO" id="GO:0009055">
    <property type="term" value="F:electron transfer activity"/>
    <property type="evidence" value="ECO:0007669"/>
    <property type="project" value="InterPro"/>
</dbReference>
<name>A0A200QEE7_MACCD</name>
<evidence type="ECO:0000256" key="4">
    <source>
        <dbReference type="ARBA" id="ARBA00035011"/>
    </source>
</evidence>
<dbReference type="InterPro" id="IPR039391">
    <property type="entry name" value="Phytocyanin-like"/>
</dbReference>
<dbReference type="OMA" id="TEWARHE"/>
<dbReference type="GO" id="GO:0005886">
    <property type="term" value="C:plasma membrane"/>
    <property type="evidence" value="ECO:0007669"/>
    <property type="project" value="TreeGrafter"/>
</dbReference>
<evidence type="ECO:0000256" key="5">
    <source>
        <dbReference type="ARBA" id="ARBA00037626"/>
    </source>
</evidence>
<dbReference type="PANTHER" id="PTHR33021">
    <property type="entry name" value="BLUE COPPER PROTEIN"/>
    <property type="match status" value="1"/>
</dbReference>
<keyword evidence="2" id="KW-1015">Disulfide bond</keyword>
<dbReference type="PANTHER" id="PTHR33021:SF547">
    <property type="entry name" value="OS03G0758500 PROTEIN"/>
    <property type="match status" value="1"/>
</dbReference>
<evidence type="ECO:0000256" key="2">
    <source>
        <dbReference type="ARBA" id="ARBA00023157"/>
    </source>
</evidence>
<keyword evidence="8" id="KW-1185">Reference proteome</keyword>
<gene>
    <name evidence="7" type="ORF">BVC80_8803g5</name>
</gene>
<proteinExistence type="inferred from homology"/>
<dbReference type="InParanoid" id="A0A200QEE7"/>
<dbReference type="InterPro" id="IPR008972">
    <property type="entry name" value="Cupredoxin"/>
</dbReference>
<organism evidence="7 8">
    <name type="scientific">Macleaya cordata</name>
    <name type="common">Five-seeded plume-poppy</name>
    <name type="synonym">Bocconia cordata</name>
    <dbReference type="NCBI Taxonomy" id="56857"/>
    <lineage>
        <taxon>Eukaryota</taxon>
        <taxon>Viridiplantae</taxon>
        <taxon>Streptophyta</taxon>
        <taxon>Embryophyta</taxon>
        <taxon>Tracheophyta</taxon>
        <taxon>Spermatophyta</taxon>
        <taxon>Magnoliopsida</taxon>
        <taxon>Ranunculales</taxon>
        <taxon>Papaveraceae</taxon>
        <taxon>Papaveroideae</taxon>
        <taxon>Macleaya</taxon>
    </lineage>
</organism>
<evidence type="ECO:0000256" key="3">
    <source>
        <dbReference type="ARBA" id="ARBA00023180"/>
    </source>
</evidence>
<dbReference type="Proteomes" id="UP000195402">
    <property type="component" value="Unassembled WGS sequence"/>
</dbReference>
<comment type="similarity">
    <text evidence="4">Belongs to the early nodulin-like (ENODL) family.</text>
</comment>
<dbReference type="SUPFAM" id="SSF49503">
    <property type="entry name" value="Cupredoxins"/>
    <property type="match status" value="1"/>
</dbReference>
<evidence type="ECO:0000256" key="1">
    <source>
        <dbReference type="ARBA" id="ARBA00022729"/>
    </source>
</evidence>
<comment type="caution">
    <text evidence="7">The sequence shown here is derived from an EMBL/GenBank/DDBJ whole genome shotgun (WGS) entry which is preliminary data.</text>
</comment>
<dbReference type="InterPro" id="IPR003245">
    <property type="entry name" value="Phytocyanin_dom"/>
</dbReference>
<evidence type="ECO:0000259" key="6">
    <source>
        <dbReference type="PROSITE" id="PS51485"/>
    </source>
</evidence>
<dbReference type="Gene3D" id="2.60.40.420">
    <property type="entry name" value="Cupredoxins - blue copper proteins"/>
    <property type="match status" value="1"/>
</dbReference>
<keyword evidence="3" id="KW-0325">Glycoprotein</keyword>
<comment type="function">
    <text evidence="5">May act as a carbohydrate transporter.</text>
</comment>
<protein>
    <submittedName>
        <fullName evidence="7">Plastocyanin-like</fullName>
    </submittedName>
</protein>
<dbReference type="OrthoDB" id="676939at2759"/>
<dbReference type="Pfam" id="PF02298">
    <property type="entry name" value="Cu_bind_like"/>
    <property type="match status" value="1"/>
</dbReference>
<accession>A0A200QEE7</accession>
<dbReference type="AlphaFoldDB" id="A0A200QEE7"/>
<evidence type="ECO:0000313" key="8">
    <source>
        <dbReference type="Proteomes" id="UP000195402"/>
    </source>
</evidence>
<reference evidence="7 8" key="1">
    <citation type="journal article" date="2017" name="Mol. Plant">
        <title>The Genome of Medicinal Plant Macleaya cordata Provides New Insights into Benzylisoquinoline Alkaloids Metabolism.</title>
        <authorList>
            <person name="Liu X."/>
            <person name="Liu Y."/>
            <person name="Huang P."/>
            <person name="Ma Y."/>
            <person name="Qing Z."/>
            <person name="Tang Q."/>
            <person name="Cao H."/>
            <person name="Cheng P."/>
            <person name="Zheng Y."/>
            <person name="Yuan Z."/>
            <person name="Zhou Y."/>
            <person name="Liu J."/>
            <person name="Tang Z."/>
            <person name="Zhuo Y."/>
            <person name="Zhang Y."/>
            <person name="Yu L."/>
            <person name="Huang J."/>
            <person name="Yang P."/>
            <person name="Peng Q."/>
            <person name="Zhang J."/>
            <person name="Jiang W."/>
            <person name="Zhang Z."/>
            <person name="Lin K."/>
            <person name="Ro D.K."/>
            <person name="Chen X."/>
            <person name="Xiong X."/>
            <person name="Shang Y."/>
            <person name="Huang S."/>
            <person name="Zeng J."/>
        </authorList>
    </citation>
    <scope>NUCLEOTIDE SEQUENCE [LARGE SCALE GENOMIC DNA]</scope>
    <source>
        <strain evidence="8">cv. BLH2017</strain>
        <tissue evidence="7">Root</tissue>
    </source>
</reference>
<dbReference type="PROSITE" id="PS51485">
    <property type="entry name" value="PHYTOCYANIN"/>
    <property type="match status" value="1"/>
</dbReference>
<feature type="domain" description="Phytocyanin" evidence="6">
    <location>
        <begin position="41"/>
        <end position="149"/>
    </location>
</feature>
<keyword evidence="1" id="KW-0732">Signal</keyword>